<dbReference type="HOGENOM" id="CLU_2566895_0_0_5"/>
<evidence type="ECO:0000313" key="2">
    <source>
        <dbReference type="EMBL" id="KEC54621.1"/>
    </source>
</evidence>
<name>A0A067W706_9HYPH</name>
<feature type="region of interest" description="Disordered" evidence="1">
    <location>
        <begin position="42"/>
        <end position="81"/>
    </location>
</feature>
<accession>A0A067W706</accession>
<dbReference type="PATRIC" id="fig|1134510.3.peg.1384"/>
<organism evidence="2 3">
    <name type="scientific">Bartonella koehlerae C-29</name>
    <dbReference type="NCBI Taxonomy" id="1134510"/>
    <lineage>
        <taxon>Bacteria</taxon>
        <taxon>Pseudomonadati</taxon>
        <taxon>Pseudomonadota</taxon>
        <taxon>Alphaproteobacteria</taxon>
        <taxon>Hyphomicrobiales</taxon>
        <taxon>Bartonellaceae</taxon>
        <taxon>Bartonella</taxon>
    </lineage>
</organism>
<dbReference type="EMBL" id="AHPL01000010">
    <property type="protein sequence ID" value="KEC54621.1"/>
    <property type="molecule type" value="Genomic_DNA"/>
</dbReference>
<proteinExistence type="predicted"/>
<sequence>MGFLRFVKYLAGLFSLDEKCFINKASVGWAAALVQCLKAAGEESPGSTEKRCRVTPGGGDPRESATESKPPIFIGKGERVG</sequence>
<evidence type="ECO:0000256" key="1">
    <source>
        <dbReference type="SAM" id="MobiDB-lite"/>
    </source>
</evidence>
<protein>
    <submittedName>
        <fullName evidence="2">Uncharacterized protein</fullName>
    </submittedName>
</protein>
<keyword evidence="3" id="KW-1185">Reference proteome</keyword>
<dbReference type="Proteomes" id="UP000027015">
    <property type="component" value="Unassembled WGS sequence"/>
</dbReference>
<reference evidence="2 3" key="1">
    <citation type="submission" date="2012-04" db="EMBL/GenBank/DDBJ databases">
        <title>The Genome Sequence of Bartonella koehlerae C-29.</title>
        <authorList>
            <consortium name="The Broad Institute Genome Sequencing Platform"/>
            <consortium name="The Broad Institute Genome Sequencing Center for Infectious Disease"/>
            <person name="Feldgarden M."/>
            <person name="Kirby J."/>
            <person name="Kosoy M."/>
            <person name="Birtles R."/>
            <person name="Probert W.S."/>
            <person name="Chiaraviglio L."/>
            <person name="Walker B."/>
            <person name="Young S.K."/>
            <person name="Zeng Q."/>
            <person name="Gargeya S."/>
            <person name="Fitzgerald M."/>
            <person name="Haas B."/>
            <person name="Abouelleil A."/>
            <person name="Alvarado L."/>
            <person name="Arachchi H.M."/>
            <person name="Berlin A.M."/>
            <person name="Chapman S.B."/>
            <person name="Goldberg J."/>
            <person name="Griggs A."/>
            <person name="Gujja S."/>
            <person name="Hansen M."/>
            <person name="Howarth C."/>
            <person name="Imamovic A."/>
            <person name="Larimer J."/>
            <person name="McCowen C."/>
            <person name="Montmayeur A."/>
            <person name="Murphy C."/>
            <person name="Neiman D."/>
            <person name="Pearson M."/>
            <person name="Priest M."/>
            <person name="Roberts A."/>
            <person name="Saif S."/>
            <person name="Shea T."/>
            <person name="Sisk P."/>
            <person name="Sykes S."/>
            <person name="Wortman J."/>
            <person name="Nusbaum C."/>
            <person name="Birren B."/>
        </authorList>
    </citation>
    <scope>NUCLEOTIDE SEQUENCE [LARGE SCALE GENOMIC DNA]</scope>
    <source>
        <strain evidence="2 3">C-29</strain>
    </source>
</reference>
<gene>
    <name evidence="2" type="ORF">O9A_01235</name>
</gene>
<dbReference type="STRING" id="1134510.O9A_01235"/>
<evidence type="ECO:0000313" key="3">
    <source>
        <dbReference type="Proteomes" id="UP000027015"/>
    </source>
</evidence>
<dbReference type="AlphaFoldDB" id="A0A067W706"/>
<comment type="caution">
    <text evidence="2">The sequence shown here is derived from an EMBL/GenBank/DDBJ whole genome shotgun (WGS) entry which is preliminary data.</text>
</comment>